<dbReference type="OrthoDB" id="9815592at2"/>
<dbReference type="InterPro" id="IPR051159">
    <property type="entry name" value="Hexapeptide_acetyltransf"/>
</dbReference>
<keyword evidence="2 3" id="KW-0808">Transferase</keyword>
<evidence type="ECO:0000256" key="1">
    <source>
        <dbReference type="ARBA" id="ARBA00007274"/>
    </source>
</evidence>
<sequence length="185" mass="20456">MLITQDDPTMGPSFSLGNRVQRQIWNWVWLFLFRPSPRPAHAWRAALLRLFGAELGKHVHVYPGVRIWAPWNLRIGNNAGVADGVTLYNIERIEIGEYAVVSQGSHLCTGSHDYNSPNFQLIAAPITLAPRVWICAESFVSPGVSVPEGAVVAPRSVVTKSLASPWTVYAGTPARPIGKRTPHRR</sequence>
<comment type="similarity">
    <text evidence="1">Belongs to the transferase hexapeptide repeat family.</text>
</comment>
<accession>A0A562B8W1</accession>
<protein>
    <submittedName>
        <fullName evidence="3">Putative colanic acid biosynthesis acetyltransferase WcaF</fullName>
    </submittedName>
</protein>
<dbReference type="AlphaFoldDB" id="A0A562B8W1"/>
<evidence type="ECO:0000313" key="3">
    <source>
        <dbReference type="EMBL" id="TWG81409.1"/>
    </source>
</evidence>
<reference evidence="3 4" key="1">
    <citation type="submission" date="2019-07" db="EMBL/GenBank/DDBJ databases">
        <title>Genome sequencing of lignin-degrading bacterial isolates.</title>
        <authorList>
            <person name="Gladden J."/>
        </authorList>
    </citation>
    <scope>NUCLEOTIDE SEQUENCE [LARGE SCALE GENOMIC DNA]</scope>
    <source>
        <strain evidence="3 4">J11</strain>
    </source>
</reference>
<dbReference type="CDD" id="cd05825">
    <property type="entry name" value="LbH_wcaF_like"/>
    <property type="match status" value="1"/>
</dbReference>
<proteinExistence type="inferred from homology"/>
<dbReference type="GO" id="GO:0008374">
    <property type="term" value="F:O-acyltransferase activity"/>
    <property type="evidence" value="ECO:0007669"/>
    <property type="project" value="TreeGrafter"/>
</dbReference>
<comment type="caution">
    <text evidence="3">The sequence shown here is derived from an EMBL/GenBank/DDBJ whole genome shotgun (WGS) entry which is preliminary data.</text>
</comment>
<dbReference type="EMBL" id="VLJN01000036">
    <property type="protein sequence ID" value="TWG81409.1"/>
    <property type="molecule type" value="Genomic_DNA"/>
</dbReference>
<evidence type="ECO:0000313" key="4">
    <source>
        <dbReference type="Proteomes" id="UP000318141"/>
    </source>
</evidence>
<dbReference type="PANTHER" id="PTHR23416">
    <property type="entry name" value="SIALIC ACID SYNTHASE-RELATED"/>
    <property type="match status" value="1"/>
</dbReference>
<dbReference type="PANTHER" id="PTHR23416:SF23">
    <property type="entry name" value="ACETYLTRANSFERASE C18B11.09C-RELATED"/>
    <property type="match status" value="1"/>
</dbReference>
<dbReference type="Gene3D" id="2.160.10.10">
    <property type="entry name" value="Hexapeptide repeat proteins"/>
    <property type="match status" value="1"/>
</dbReference>
<organism evidence="3 4">
    <name type="scientific">Cupriavidus gilardii J11</name>
    <dbReference type="NCBI Taxonomy" id="936133"/>
    <lineage>
        <taxon>Bacteria</taxon>
        <taxon>Pseudomonadati</taxon>
        <taxon>Pseudomonadota</taxon>
        <taxon>Betaproteobacteria</taxon>
        <taxon>Burkholderiales</taxon>
        <taxon>Burkholderiaceae</taxon>
        <taxon>Cupriavidus</taxon>
    </lineage>
</organism>
<name>A0A562B8W1_9BURK</name>
<dbReference type="InterPro" id="IPR011004">
    <property type="entry name" value="Trimer_LpxA-like_sf"/>
</dbReference>
<dbReference type="GO" id="GO:0005829">
    <property type="term" value="C:cytosol"/>
    <property type="evidence" value="ECO:0007669"/>
    <property type="project" value="TreeGrafter"/>
</dbReference>
<dbReference type="Proteomes" id="UP000318141">
    <property type="component" value="Unassembled WGS sequence"/>
</dbReference>
<evidence type="ECO:0000256" key="2">
    <source>
        <dbReference type="ARBA" id="ARBA00022679"/>
    </source>
</evidence>
<dbReference type="SUPFAM" id="SSF51161">
    <property type="entry name" value="Trimeric LpxA-like enzymes"/>
    <property type="match status" value="1"/>
</dbReference>
<keyword evidence="4" id="KW-1185">Reference proteome</keyword>
<gene>
    <name evidence="3" type="ORF">L602_004100000080</name>
</gene>